<sequence>MNGNQQDKMPKRNERMPKLNCVAWDTKLKAKAAALNTANGPPKPTKDKLPTMPMTTVPNPQACAMPSLTGQPELLDTLVKFHPQNAIPIPARIRR</sequence>
<dbReference type="AlphaFoldDB" id="A0A914HFI7"/>
<accession>A0A914HFI7</accession>
<evidence type="ECO:0000313" key="3">
    <source>
        <dbReference type="WBParaSite" id="Gr19_v10_g16503.t1"/>
    </source>
</evidence>
<protein>
    <submittedName>
        <fullName evidence="3">Uncharacterized protein</fullName>
    </submittedName>
</protein>
<evidence type="ECO:0000313" key="2">
    <source>
        <dbReference type="Proteomes" id="UP000887572"/>
    </source>
</evidence>
<evidence type="ECO:0000256" key="1">
    <source>
        <dbReference type="SAM" id="MobiDB-lite"/>
    </source>
</evidence>
<feature type="region of interest" description="Disordered" evidence="1">
    <location>
        <begin position="34"/>
        <end position="61"/>
    </location>
</feature>
<dbReference type="Proteomes" id="UP000887572">
    <property type="component" value="Unplaced"/>
</dbReference>
<keyword evidence="2" id="KW-1185">Reference proteome</keyword>
<name>A0A914HFI7_GLORO</name>
<reference evidence="3" key="1">
    <citation type="submission" date="2022-11" db="UniProtKB">
        <authorList>
            <consortium name="WormBaseParasite"/>
        </authorList>
    </citation>
    <scope>IDENTIFICATION</scope>
</reference>
<proteinExistence type="predicted"/>
<organism evidence="2 3">
    <name type="scientific">Globodera rostochiensis</name>
    <name type="common">Golden nematode worm</name>
    <name type="synonym">Heterodera rostochiensis</name>
    <dbReference type="NCBI Taxonomy" id="31243"/>
    <lineage>
        <taxon>Eukaryota</taxon>
        <taxon>Metazoa</taxon>
        <taxon>Ecdysozoa</taxon>
        <taxon>Nematoda</taxon>
        <taxon>Chromadorea</taxon>
        <taxon>Rhabditida</taxon>
        <taxon>Tylenchina</taxon>
        <taxon>Tylenchomorpha</taxon>
        <taxon>Tylenchoidea</taxon>
        <taxon>Heteroderidae</taxon>
        <taxon>Heteroderinae</taxon>
        <taxon>Globodera</taxon>
    </lineage>
</organism>
<dbReference type="WBParaSite" id="Gr19_v10_g16503.t1">
    <property type="protein sequence ID" value="Gr19_v10_g16503.t1"/>
    <property type="gene ID" value="Gr19_v10_g16503"/>
</dbReference>